<dbReference type="SUPFAM" id="SSF51306">
    <property type="entry name" value="LexA/Signal peptidase"/>
    <property type="match status" value="1"/>
</dbReference>
<dbReference type="PROSITE" id="PS00760">
    <property type="entry name" value="SPASE_I_2"/>
    <property type="match status" value="1"/>
</dbReference>
<evidence type="ECO:0000256" key="4">
    <source>
        <dbReference type="ARBA" id="ARBA00022670"/>
    </source>
</evidence>
<dbReference type="Gene3D" id="2.10.109.10">
    <property type="entry name" value="Umud Fragment, subunit A"/>
    <property type="match status" value="1"/>
</dbReference>
<dbReference type="Proteomes" id="UP001595748">
    <property type="component" value="Unassembled WGS sequence"/>
</dbReference>
<sequence>MNRENVLKEVKEWASTLLFTLAFTQFAASAVRVDGASMMPTLRHGELLLLPRAEGWAHRAGLGEYHRGDIVVFKPPRDVQAEWTNRYRGVILPWKYRPSLVKRVVGTPGDTVQVRAGVLYVNGRRVPEPSIMNYWNRYCHDVTSNLANTPTVRVPAGHYFVLGDNRSPGGSLDSRVFGPVSVQDIASRAPASAFPLMRKAQAIPSCDGQPHPEQRVQRGGTVEFNPRLLPPENR</sequence>
<dbReference type="NCBIfam" id="TIGR02227">
    <property type="entry name" value="sigpep_I_bact"/>
    <property type="match status" value="1"/>
</dbReference>
<gene>
    <name evidence="10" type="primary">lepB</name>
    <name evidence="10" type="ORF">ACFOPQ_13630</name>
</gene>
<feature type="region of interest" description="Disordered" evidence="8">
    <location>
        <begin position="204"/>
        <end position="234"/>
    </location>
</feature>
<evidence type="ECO:0000313" key="10">
    <source>
        <dbReference type="EMBL" id="MFC3861803.1"/>
    </source>
</evidence>
<accession>A0ABV8ABI4</accession>
<comment type="caution">
    <text evidence="10">The sequence shown here is derived from an EMBL/GenBank/DDBJ whole genome shotgun (WGS) entry which is preliminary data.</text>
</comment>
<dbReference type="InterPro" id="IPR019756">
    <property type="entry name" value="Pept_S26A_signal_pept_1_Ser-AS"/>
</dbReference>
<evidence type="ECO:0000256" key="1">
    <source>
        <dbReference type="ARBA" id="ARBA00000677"/>
    </source>
</evidence>
<dbReference type="PANTHER" id="PTHR43390">
    <property type="entry name" value="SIGNAL PEPTIDASE I"/>
    <property type="match status" value="1"/>
</dbReference>
<dbReference type="Pfam" id="PF10502">
    <property type="entry name" value="Peptidase_S26"/>
    <property type="match status" value="1"/>
</dbReference>
<dbReference type="RefSeq" id="WP_380079060.1">
    <property type="nucleotide sequence ID" value="NZ_JBHRZF010000158.1"/>
</dbReference>
<name>A0ABV8ABI4_9DEIO</name>
<proteinExistence type="inferred from homology"/>
<dbReference type="InterPro" id="IPR019533">
    <property type="entry name" value="Peptidase_S26"/>
</dbReference>
<dbReference type="GO" id="GO:0009003">
    <property type="term" value="F:signal peptidase activity"/>
    <property type="evidence" value="ECO:0007669"/>
    <property type="project" value="UniProtKB-EC"/>
</dbReference>
<dbReference type="EMBL" id="JBHRZF010000158">
    <property type="protein sequence ID" value="MFC3861803.1"/>
    <property type="molecule type" value="Genomic_DNA"/>
</dbReference>
<comment type="catalytic activity">
    <reaction evidence="1 6">
        <text>Cleavage of hydrophobic, N-terminal signal or leader sequences from secreted and periplasmic proteins.</text>
        <dbReference type="EC" id="3.4.21.89"/>
    </reaction>
</comment>
<dbReference type="PROSITE" id="PS00501">
    <property type="entry name" value="SPASE_I_1"/>
    <property type="match status" value="1"/>
</dbReference>
<dbReference type="PANTHER" id="PTHR43390:SF1">
    <property type="entry name" value="CHLOROPLAST PROCESSING PEPTIDASE"/>
    <property type="match status" value="1"/>
</dbReference>
<evidence type="ECO:0000256" key="3">
    <source>
        <dbReference type="ARBA" id="ARBA00013208"/>
    </source>
</evidence>
<evidence type="ECO:0000259" key="9">
    <source>
        <dbReference type="Pfam" id="PF10502"/>
    </source>
</evidence>
<dbReference type="EC" id="3.4.21.89" evidence="3 6"/>
<dbReference type="InterPro" id="IPR000223">
    <property type="entry name" value="Pept_S26A_signal_pept_1"/>
</dbReference>
<protein>
    <recommendedName>
        <fullName evidence="3 6">Signal peptidase I</fullName>
        <ecNumber evidence="3 6">3.4.21.89</ecNumber>
    </recommendedName>
</protein>
<dbReference type="CDD" id="cd06530">
    <property type="entry name" value="S26_SPase_I"/>
    <property type="match status" value="1"/>
</dbReference>
<dbReference type="InterPro" id="IPR019757">
    <property type="entry name" value="Pept_S26A_signal_pept_1_Lys-AS"/>
</dbReference>
<dbReference type="InterPro" id="IPR036286">
    <property type="entry name" value="LexA/Signal_pep-like_sf"/>
</dbReference>
<evidence type="ECO:0000256" key="6">
    <source>
        <dbReference type="RuleBase" id="RU003993"/>
    </source>
</evidence>
<keyword evidence="4 6" id="KW-0645">Protease</keyword>
<evidence type="ECO:0000256" key="8">
    <source>
        <dbReference type="SAM" id="MobiDB-lite"/>
    </source>
</evidence>
<dbReference type="PRINTS" id="PR00727">
    <property type="entry name" value="LEADERPTASE"/>
</dbReference>
<comment type="subcellular location">
    <subcellularLocation>
        <location evidence="7">Membrane</location>
        <topology evidence="7">Single-pass type II membrane protein</topology>
    </subcellularLocation>
</comment>
<keyword evidence="11" id="KW-1185">Reference proteome</keyword>
<comment type="similarity">
    <text evidence="2 7">Belongs to the peptidase S26 family.</text>
</comment>
<feature type="domain" description="Peptidase S26" evidence="9">
    <location>
        <begin position="11"/>
        <end position="190"/>
    </location>
</feature>
<evidence type="ECO:0000256" key="5">
    <source>
        <dbReference type="ARBA" id="ARBA00022801"/>
    </source>
</evidence>
<organism evidence="10 11">
    <name type="scientific">Deinococcus antarcticus</name>
    <dbReference type="NCBI Taxonomy" id="1298767"/>
    <lineage>
        <taxon>Bacteria</taxon>
        <taxon>Thermotogati</taxon>
        <taxon>Deinococcota</taxon>
        <taxon>Deinococci</taxon>
        <taxon>Deinococcales</taxon>
        <taxon>Deinococcaceae</taxon>
        <taxon>Deinococcus</taxon>
    </lineage>
</organism>
<keyword evidence="5 6" id="KW-0378">Hydrolase</keyword>
<evidence type="ECO:0000313" key="11">
    <source>
        <dbReference type="Proteomes" id="UP001595748"/>
    </source>
</evidence>
<evidence type="ECO:0000256" key="2">
    <source>
        <dbReference type="ARBA" id="ARBA00009370"/>
    </source>
</evidence>
<reference evidence="11" key="1">
    <citation type="journal article" date="2019" name="Int. J. Syst. Evol. Microbiol.">
        <title>The Global Catalogue of Microorganisms (GCM) 10K type strain sequencing project: providing services to taxonomists for standard genome sequencing and annotation.</title>
        <authorList>
            <consortium name="The Broad Institute Genomics Platform"/>
            <consortium name="The Broad Institute Genome Sequencing Center for Infectious Disease"/>
            <person name="Wu L."/>
            <person name="Ma J."/>
        </authorList>
    </citation>
    <scope>NUCLEOTIDE SEQUENCE [LARGE SCALE GENOMIC DNA]</scope>
    <source>
        <strain evidence="11">CCTCC AB 2013263</strain>
    </source>
</reference>
<evidence type="ECO:0000256" key="7">
    <source>
        <dbReference type="RuleBase" id="RU362042"/>
    </source>
</evidence>